<gene>
    <name evidence="2" type="ordered locus">SVEN_3297</name>
</gene>
<accession>F2RAA1</accession>
<sequence length="179" mass="19194">MAVPSVEVVEEAAPEDDSLAQLPETSTNAEAGTQACDNPRRTWIEITSKTGIHMPANWRGTSFKDGPGGIMVVKVENSGTIKREVSAGGEVEVSGIVAKAKVSISASIGTEVGVSVGHEYRRNVTAGKYGHLQYGSWGYSVKWAKYETSADRCGKKLIKSGTAKLPSSEVGWRYWETNS</sequence>
<dbReference type="EMBL" id="FR845719">
    <property type="protein sequence ID" value="CCA56583.1"/>
    <property type="molecule type" value="Genomic_DNA"/>
</dbReference>
<reference evidence="2 3" key="1">
    <citation type="journal article" date="2011" name="BMC Genomics">
        <title>Genome-wide analysis of the role of GlnR in Streptomyces venezuelae provides new insights into global nitrogen regulation in actinomycetes.</title>
        <authorList>
            <person name="Pullan S.T."/>
            <person name="Bibb M.J."/>
            <person name="Merrick M."/>
        </authorList>
    </citation>
    <scope>NUCLEOTIDE SEQUENCE [LARGE SCALE GENOMIC DNA]</scope>
    <source>
        <strain evidence="2">ATCC 10712</strain>
    </source>
</reference>
<dbReference type="PATRIC" id="fig|953739.5.peg.5520"/>
<feature type="compositionally biased region" description="Acidic residues" evidence="1">
    <location>
        <begin position="8"/>
        <end position="18"/>
    </location>
</feature>
<proteinExistence type="predicted"/>
<protein>
    <submittedName>
        <fullName evidence="2">Uncharacterized protein</fullName>
    </submittedName>
</protein>
<dbReference type="KEGG" id="sve:SVEN_3297"/>
<dbReference type="GeneID" id="51863863"/>
<dbReference type="Proteomes" id="UP000006854">
    <property type="component" value="Chromosome"/>
</dbReference>
<keyword evidence="3" id="KW-1185">Reference proteome</keyword>
<evidence type="ECO:0000256" key="1">
    <source>
        <dbReference type="SAM" id="MobiDB-lite"/>
    </source>
</evidence>
<dbReference type="STRING" id="953739.SVEN_3297"/>
<dbReference type="AlphaFoldDB" id="F2RAA1"/>
<dbReference type="RefSeq" id="WP_015034498.1">
    <property type="nucleotide sequence ID" value="NC_018750.1"/>
</dbReference>
<organism evidence="2 3">
    <name type="scientific">Streptomyces venezuelae (strain ATCC 10712 / CBS 650.69 / DSM 40230 / JCM 4526 / NBRC 13096 / PD 04745)</name>
    <dbReference type="NCBI Taxonomy" id="953739"/>
    <lineage>
        <taxon>Bacteria</taxon>
        <taxon>Bacillati</taxon>
        <taxon>Actinomycetota</taxon>
        <taxon>Actinomycetes</taxon>
        <taxon>Kitasatosporales</taxon>
        <taxon>Streptomycetaceae</taxon>
        <taxon>Streptomyces</taxon>
    </lineage>
</organism>
<name>F2RAA1_STRVP</name>
<dbReference type="eggNOG" id="ENOG502ZE72">
    <property type="taxonomic scope" value="Bacteria"/>
</dbReference>
<evidence type="ECO:0000313" key="3">
    <source>
        <dbReference type="Proteomes" id="UP000006854"/>
    </source>
</evidence>
<dbReference type="HOGENOM" id="CLU_1539197_0_0_11"/>
<feature type="region of interest" description="Disordered" evidence="1">
    <location>
        <begin position="1"/>
        <end position="34"/>
    </location>
</feature>
<evidence type="ECO:0000313" key="2">
    <source>
        <dbReference type="EMBL" id="CCA56583.1"/>
    </source>
</evidence>